<gene>
    <name evidence="2" type="ORF">N7460_012717</name>
</gene>
<comment type="caution">
    <text evidence="2">The sequence shown here is derived from an EMBL/GenBank/DDBJ whole genome shotgun (WGS) entry which is preliminary data.</text>
</comment>
<dbReference type="Proteomes" id="UP001219568">
    <property type="component" value="Unassembled WGS sequence"/>
</dbReference>
<protein>
    <submittedName>
        <fullName evidence="2">Uncharacterized protein</fullName>
    </submittedName>
</protein>
<proteinExistence type="predicted"/>
<evidence type="ECO:0000313" key="3">
    <source>
        <dbReference type="Proteomes" id="UP001219568"/>
    </source>
</evidence>
<reference evidence="2" key="2">
    <citation type="submission" date="2023-01" db="EMBL/GenBank/DDBJ databases">
        <authorList>
            <person name="Petersen C."/>
        </authorList>
    </citation>
    <scope>NUCLEOTIDE SEQUENCE</scope>
    <source>
        <strain evidence="2">IBT 15450</strain>
    </source>
</reference>
<feature type="compositionally biased region" description="Low complexity" evidence="1">
    <location>
        <begin position="36"/>
        <end position="55"/>
    </location>
</feature>
<keyword evidence="3" id="KW-1185">Reference proteome</keyword>
<reference evidence="2" key="1">
    <citation type="journal article" date="2023" name="IMA Fungus">
        <title>Comparative genomic study of the Penicillium genus elucidates a diverse pangenome and 15 lateral gene transfer events.</title>
        <authorList>
            <person name="Petersen C."/>
            <person name="Sorensen T."/>
            <person name="Nielsen M.R."/>
            <person name="Sondergaard T.E."/>
            <person name="Sorensen J.L."/>
            <person name="Fitzpatrick D.A."/>
            <person name="Frisvad J.C."/>
            <person name="Nielsen K.L."/>
        </authorList>
    </citation>
    <scope>NUCLEOTIDE SEQUENCE</scope>
    <source>
        <strain evidence="2">IBT 15450</strain>
    </source>
</reference>
<name>A0AAD6I4A9_PENCN</name>
<evidence type="ECO:0000256" key="1">
    <source>
        <dbReference type="SAM" id="MobiDB-lite"/>
    </source>
</evidence>
<accession>A0AAD6I4A9</accession>
<sequence length="685" mass="76147">MPMMRSITDFFNKPSFSRANHNRTPESKKGSNKLAPESSPLTEPSSSIISNLSPGSEHEAEAQLNRTLYLSAQESFSQPPTWQSFQSTESATVSSLNESFGGSQRIVKDGKEVVISSDGEDTDSICSLDDPASLFAPISKKPESVSGTVGTKTGLKKITSPKKYKHTIDSLVYDAVDDNEIEANVARVKAKFTQNSPDGNDSTSDVKRGLNEGVLTSALGDDNDSGIGLQRLLDAVRRTEALDHDRAWRFFDVTQKLPSAPEFPQHLFTGGTYLDDFLADPEARERLFMSGEFIQMALCKGLLPDKLIVWIFRSIPYERRSEMSNAYYRILKGVDVNHLRSLIRPADIDDLFTRLGAKSQSLDPSMAITPIPLQESTPDSGLKDGFVLISILKLFREIADLLAEDTQERVVLLLLRLTLDLSLTADFMISSELQWTINAVLDPDTFTDINGEDLLSRVSQTFYHTVTDVCIQSRIVHHILPTSPWLALLRCRLAISFLLKSPSPLTEPPEDVLDLKRITMVLLRDKRFHVKLFKGKGDYDYGELIAITALLNVAIDSSVLDLRYRETQAEKEYNAAIDKLAAQIKLIFSSIEDSGASHLKRMLAKEALEALHYRIVYSVRSKPPPKKTLFKSYATERDGNIRSLFGSPSINTGKTVDITQTESSAPVGQVLGDTEIPIRKHDQIS</sequence>
<evidence type="ECO:0000313" key="2">
    <source>
        <dbReference type="EMBL" id="KAJ6027900.1"/>
    </source>
</evidence>
<organism evidence="2 3">
    <name type="scientific">Penicillium canescens</name>
    <dbReference type="NCBI Taxonomy" id="5083"/>
    <lineage>
        <taxon>Eukaryota</taxon>
        <taxon>Fungi</taxon>
        <taxon>Dikarya</taxon>
        <taxon>Ascomycota</taxon>
        <taxon>Pezizomycotina</taxon>
        <taxon>Eurotiomycetes</taxon>
        <taxon>Eurotiomycetidae</taxon>
        <taxon>Eurotiales</taxon>
        <taxon>Aspergillaceae</taxon>
        <taxon>Penicillium</taxon>
    </lineage>
</organism>
<dbReference type="AlphaFoldDB" id="A0AAD6I4A9"/>
<dbReference type="EMBL" id="JAQJZL010000015">
    <property type="protein sequence ID" value="KAJ6027900.1"/>
    <property type="molecule type" value="Genomic_DNA"/>
</dbReference>
<feature type="region of interest" description="Disordered" evidence="1">
    <location>
        <begin position="1"/>
        <end position="61"/>
    </location>
</feature>